<keyword evidence="6" id="KW-0808">Transferase</keyword>
<keyword evidence="9 12" id="KW-0863">Zinc-finger</keyword>
<dbReference type="OrthoDB" id="10009520at2759"/>
<dbReference type="EC" id="2.3.2.31" evidence="5"/>
<keyword evidence="13" id="KW-0812">Transmembrane</keyword>
<comment type="function">
    <text evidence="3">Might act as an E3 ubiquitin-protein ligase, or as part of E3 complex, which accepts ubiquitin from specific E2 ubiquitin-conjugating enzymes and then transfers it to substrates.</text>
</comment>
<sequence>MGNIQGKQISRGSSKALNQKEEEESSFTCEICIEPIPGNKKFKNKKRCAHSFCTDCIAKYIEAKMEGEAAMKCPGLHCERQLDPISCRAILSQRQFESWSDVLCQAAVLKWERAYCPYPECSTLILNECGESVKKSNCPNCKKLFCYQCKIPWHAGFGCDKTVEMRERNDVLFAELAQRRKWIRCPSCNHCVELASGCPVVRCRCGISFCYGCGRKTPNQLCWCKKTVGHSFCLVIVLLAILILVLGVFVGIFMGIRALIRR</sequence>
<dbReference type="PROSITE" id="PS50089">
    <property type="entry name" value="ZF_RING_2"/>
    <property type="match status" value="1"/>
</dbReference>
<dbReference type="InterPro" id="IPR017907">
    <property type="entry name" value="Znf_RING_CS"/>
</dbReference>
<dbReference type="FunFam" id="3.30.40.10:FF:000230">
    <property type="entry name" value="RBR-type E3 ubiquitin transferase"/>
    <property type="match status" value="1"/>
</dbReference>
<evidence type="ECO:0000256" key="13">
    <source>
        <dbReference type="SAM" id="Phobius"/>
    </source>
</evidence>
<dbReference type="InterPro" id="IPR044066">
    <property type="entry name" value="TRIAD_supradom"/>
</dbReference>
<evidence type="ECO:0000256" key="5">
    <source>
        <dbReference type="ARBA" id="ARBA00012251"/>
    </source>
</evidence>
<keyword evidence="8" id="KW-0677">Repeat</keyword>
<dbReference type="GO" id="GO:0016567">
    <property type="term" value="P:protein ubiquitination"/>
    <property type="evidence" value="ECO:0007669"/>
    <property type="project" value="InterPro"/>
</dbReference>
<dbReference type="Proteomes" id="UP001141806">
    <property type="component" value="Unassembled WGS sequence"/>
</dbReference>
<proteinExistence type="inferred from homology"/>
<feature type="transmembrane region" description="Helical" evidence="13">
    <location>
        <begin position="234"/>
        <end position="260"/>
    </location>
</feature>
<name>A0A9Q0K5H8_9MAGN</name>
<gene>
    <name evidence="16" type="ORF">NE237_023780</name>
</gene>
<accession>A0A9Q0K5H8</accession>
<evidence type="ECO:0000256" key="1">
    <source>
        <dbReference type="ARBA" id="ARBA00001798"/>
    </source>
</evidence>
<keyword evidence="11" id="KW-0862">Zinc</keyword>
<dbReference type="InterPro" id="IPR031127">
    <property type="entry name" value="E3_UB_ligase_RBR"/>
</dbReference>
<dbReference type="Gene3D" id="1.20.120.1750">
    <property type="match status" value="1"/>
</dbReference>
<dbReference type="PROSITE" id="PS51873">
    <property type="entry name" value="TRIAD"/>
    <property type="match status" value="1"/>
</dbReference>
<evidence type="ECO:0000256" key="6">
    <source>
        <dbReference type="ARBA" id="ARBA00022679"/>
    </source>
</evidence>
<dbReference type="Pfam" id="PF00097">
    <property type="entry name" value="zf-C3HC4"/>
    <property type="match status" value="1"/>
</dbReference>
<feature type="domain" description="RING-type" evidence="15">
    <location>
        <begin position="25"/>
        <end position="234"/>
    </location>
</feature>
<evidence type="ECO:0000256" key="11">
    <source>
        <dbReference type="ARBA" id="ARBA00022833"/>
    </source>
</evidence>
<dbReference type="InterPro" id="IPR013083">
    <property type="entry name" value="Znf_RING/FYVE/PHD"/>
</dbReference>
<dbReference type="Pfam" id="PF01485">
    <property type="entry name" value="IBR"/>
    <property type="match status" value="1"/>
</dbReference>
<comment type="similarity">
    <text evidence="4">Belongs to the RBR family. Ariadne subfamily.</text>
</comment>
<evidence type="ECO:0000313" key="17">
    <source>
        <dbReference type="Proteomes" id="UP001141806"/>
    </source>
</evidence>
<keyword evidence="17" id="KW-1185">Reference proteome</keyword>
<comment type="cofactor">
    <cofactor evidence="2">
        <name>Zn(2+)</name>
        <dbReference type="ChEBI" id="CHEBI:29105"/>
    </cofactor>
</comment>
<evidence type="ECO:0000256" key="2">
    <source>
        <dbReference type="ARBA" id="ARBA00001947"/>
    </source>
</evidence>
<dbReference type="PANTHER" id="PTHR11685">
    <property type="entry name" value="RBR FAMILY RING FINGER AND IBR DOMAIN-CONTAINING"/>
    <property type="match status" value="1"/>
</dbReference>
<dbReference type="InterPro" id="IPR001841">
    <property type="entry name" value="Znf_RING"/>
</dbReference>
<organism evidence="16 17">
    <name type="scientific">Protea cynaroides</name>
    <dbReference type="NCBI Taxonomy" id="273540"/>
    <lineage>
        <taxon>Eukaryota</taxon>
        <taxon>Viridiplantae</taxon>
        <taxon>Streptophyta</taxon>
        <taxon>Embryophyta</taxon>
        <taxon>Tracheophyta</taxon>
        <taxon>Spermatophyta</taxon>
        <taxon>Magnoliopsida</taxon>
        <taxon>Proteales</taxon>
        <taxon>Proteaceae</taxon>
        <taxon>Protea</taxon>
    </lineage>
</organism>
<evidence type="ECO:0000256" key="4">
    <source>
        <dbReference type="ARBA" id="ARBA00005884"/>
    </source>
</evidence>
<protein>
    <recommendedName>
        <fullName evidence="5">RBR-type E3 ubiquitin transferase</fullName>
        <ecNumber evidence="5">2.3.2.31</ecNumber>
    </recommendedName>
</protein>
<dbReference type="AlphaFoldDB" id="A0A9Q0K5H8"/>
<evidence type="ECO:0000256" key="8">
    <source>
        <dbReference type="ARBA" id="ARBA00022737"/>
    </source>
</evidence>
<dbReference type="EMBL" id="JAMYWD010000008">
    <property type="protein sequence ID" value="KAJ4963841.1"/>
    <property type="molecule type" value="Genomic_DNA"/>
</dbReference>
<evidence type="ECO:0000256" key="7">
    <source>
        <dbReference type="ARBA" id="ARBA00022723"/>
    </source>
</evidence>
<keyword evidence="13" id="KW-1133">Transmembrane helix</keyword>
<evidence type="ECO:0000259" key="14">
    <source>
        <dbReference type="PROSITE" id="PS50089"/>
    </source>
</evidence>
<dbReference type="SUPFAM" id="SSF57850">
    <property type="entry name" value="RING/U-box"/>
    <property type="match status" value="3"/>
</dbReference>
<dbReference type="SMART" id="SM00647">
    <property type="entry name" value="IBR"/>
    <property type="match status" value="2"/>
</dbReference>
<feature type="domain" description="RING-type" evidence="14">
    <location>
        <begin position="29"/>
        <end position="74"/>
    </location>
</feature>
<dbReference type="InterPro" id="IPR018957">
    <property type="entry name" value="Znf_C3HC4_RING-type"/>
</dbReference>
<reference evidence="16" key="1">
    <citation type="journal article" date="2023" name="Plant J.">
        <title>The genome of the king protea, Protea cynaroides.</title>
        <authorList>
            <person name="Chang J."/>
            <person name="Duong T.A."/>
            <person name="Schoeman C."/>
            <person name="Ma X."/>
            <person name="Roodt D."/>
            <person name="Barker N."/>
            <person name="Li Z."/>
            <person name="Van de Peer Y."/>
            <person name="Mizrachi E."/>
        </authorList>
    </citation>
    <scope>NUCLEOTIDE SEQUENCE</scope>
    <source>
        <tissue evidence="16">Young leaves</tissue>
    </source>
</reference>
<comment type="caution">
    <text evidence="16">The sequence shown here is derived from an EMBL/GenBank/DDBJ whole genome shotgun (WGS) entry which is preliminary data.</text>
</comment>
<evidence type="ECO:0000256" key="10">
    <source>
        <dbReference type="ARBA" id="ARBA00022786"/>
    </source>
</evidence>
<evidence type="ECO:0000256" key="12">
    <source>
        <dbReference type="PROSITE-ProRule" id="PRU00175"/>
    </source>
</evidence>
<keyword evidence="10" id="KW-0833">Ubl conjugation pathway</keyword>
<keyword evidence="13" id="KW-0472">Membrane</keyword>
<dbReference type="GO" id="GO:0061630">
    <property type="term" value="F:ubiquitin protein ligase activity"/>
    <property type="evidence" value="ECO:0007669"/>
    <property type="project" value="UniProtKB-EC"/>
</dbReference>
<evidence type="ECO:0000256" key="9">
    <source>
        <dbReference type="ARBA" id="ARBA00022771"/>
    </source>
</evidence>
<dbReference type="GO" id="GO:0008270">
    <property type="term" value="F:zinc ion binding"/>
    <property type="evidence" value="ECO:0007669"/>
    <property type="project" value="UniProtKB-KW"/>
</dbReference>
<comment type="catalytic activity">
    <reaction evidence="1">
        <text>[E2 ubiquitin-conjugating enzyme]-S-ubiquitinyl-L-cysteine + [acceptor protein]-L-lysine = [E2 ubiquitin-conjugating enzyme]-L-cysteine + [acceptor protein]-N(6)-ubiquitinyl-L-lysine.</text>
        <dbReference type="EC" id="2.3.2.31"/>
    </reaction>
</comment>
<evidence type="ECO:0000313" key="16">
    <source>
        <dbReference type="EMBL" id="KAJ4963841.1"/>
    </source>
</evidence>
<evidence type="ECO:0000256" key="3">
    <source>
        <dbReference type="ARBA" id="ARBA00003976"/>
    </source>
</evidence>
<dbReference type="InterPro" id="IPR002867">
    <property type="entry name" value="IBR_dom"/>
</dbReference>
<keyword evidence="7" id="KW-0479">Metal-binding</keyword>
<dbReference type="PROSITE" id="PS00518">
    <property type="entry name" value="ZF_RING_1"/>
    <property type="match status" value="1"/>
</dbReference>
<evidence type="ECO:0000259" key="15">
    <source>
        <dbReference type="PROSITE" id="PS51873"/>
    </source>
</evidence>
<dbReference type="Gene3D" id="3.30.40.10">
    <property type="entry name" value="Zinc/RING finger domain, C3HC4 (zinc finger)"/>
    <property type="match status" value="1"/>
</dbReference>